<protein>
    <submittedName>
        <fullName evidence="2">Glycosyltransferase family 4 protein</fullName>
    </submittedName>
</protein>
<evidence type="ECO:0000259" key="1">
    <source>
        <dbReference type="Pfam" id="PF00534"/>
    </source>
</evidence>
<keyword evidence="3" id="KW-1185">Reference proteome</keyword>
<reference evidence="2" key="1">
    <citation type="submission" date="2019-05" db="EMBL/GenBank/DDBJ databases">
        <title>Isolation and characterization of methanogens from the cold seep sediment at Four-Way Closure Ridge.</title>
        <authorList>
            <person name="You Y.-T."/>
            <person name="Chen S.-C."/>
            <person name="Zhang W.-L."/>
            <person name="Lai M.-C."/>
        </authorList>
    </citation>
    <scope>NUCLEOTIDE SEQUENCE</scope>
    <source>
        <strain evidence="2">FWC-SCC3</strain>
    </source>
</reference>
<dbReference type="CDD" id="cd03801">
    <property type="entry name" value="GT4_PimA-like"/>
    <property type="match status" value="1"/>
</dbReference>
<dbReference type="PANTHER" id="PTHR12526:SF625">
    <property type="entry name" value="PHOSPHATIDYLINOSITOL GLYCAN-CLASS A"/>
    <property type="match status" value="1"/>
</dbReference>
<sequence>MKIAVCAVQVPFVKGGAEYHFDNLYTELLKRDYDVEYIKIPFKWYPPEEIVNHALIWRLLDLSESNGMKIDGVIAQKFPSYLVRHPNKVVWLLHQHRPAYDLAHTEMDDLLPYRRLGEIVRQKIYKMDNVALSEAKKIYTNSENVARRLWKYNKITGEPLYHPPPLMGQYRCESYSDYIFYPSRVDAIKRQDLAIKCLQHCNSHIRLKIAGTGPHLDYIRSLAKECGVDDRVDFLGFVSEKELLDLYANAAAVVYVPIDEDMGYVTLEAFLSKKPVITCTDSGGPLEFVENSVNGFIAAPSPESIAEKVQQLFENGLCEKMGQNGYRKVSSMNLSWDNVIKKLLEPMQ</sequence>
<dbReference type="Gene3D" id="3.40.50.2000">
    <property type="entry name" value="Glycogen Phosphorylase B"/>
    <property type="match status" value="2"/>
</dbReference>
<evidence type="ECO:0000313" key="2">
    <source>
        <dbReference type="EMBL" id="MDN7011925.1"/>
    </source>
</evidence>
<name>A0ABT8LYQ8_9EURY</name>
<proteinExistence type="predicted"/>
<organism evidence="2 3">
    <name type="scientific">Methanoculleus methanifontis</name>
    <dbReference type="NCBI Taxonomy" id="2584086"/>
    <lineage>
        <taxon>Archaea</taxon>
        <taxon>Methanobacteriati</taxon>
        <taxon>Methanobacteriota</taxon>
        <taxon>Stenosarchaea group</taxon>
        <taxon>Methanomicrobia</taxon>
        <taxon>Methanomicrobiales</taxon>
        <taxon>Methanomicrobiaceae</taxon>
        <taxon>Methanoculleus</taxon>
    </lineage>
</organism>
<dbReference type="EMBL" id="VCYI01000002">
    <property type="protein sequence ID" value="MDN7011925.1"/>
    <property type="molecule type" value="Genomic_DNA"/>
</dbReference>
<dbReference type="Proteomes" id="UP001168423">
    <property type="component" value="Unassembled WGS sequence"/>
</dbReference>
<feature type="domain" description="Glycosyl transferase family 1" evidence="1">
    <location>
        <begin position="177"/>
        <end position="327"/>
    </location>
</feature>
<comment type="caution">
    <text evidence="2">The sequence shown here is derived from an EMBL/GenBank/DDBJ whole genome shotgun (WGS) entry which is preliminary data.</text>
</comment>
<dbReference type="InterPro" id="IPR001296">
    <property type="entry name" value="Glyco_trans_1"/>
</dbReference>
<evidence type="ECO:0000313" key="3">
    <source>
        <dbReference type="Proteomes" id="UP001168423"/>
    </source>
</evidence>
<dbReference type="Pfam" id="PF00534">
    <property type="entry name" value="Glycos_transf_1"/>
    <property type="match status" value="1"/>
</dbReference>
<accession>A0ABT8LYQ8</accession>
<dbReference type="SUPFAM" id="SSF53756">
    <property type="entry name" value="UDP-Glycosyltransferase/glycogen phosphorylase"/>
    <property type="match status" value="1"/>
</dbReference>
<dbReference type="PANTHER" id="PTHR12526">
    <property type="entry name" value="GLYCOSYLTRANSFERASE"/>
    <property type="match status" value="1"/>
</dbReference>
<gene>
    <name evidence="2" type="ORF">FGW20_02465</name>
</gene>
<dbReference type="RefSeq" id="WP_301676514.1">
    <property type="nucleotide sequence ID" value="NZ_VCYI01000002.1"/>
</dbReference>